<dbReference type="GO" id="GO:0005886">
    <property type="term" value="C:plasma membrane"/>
    <property type="evidence" value="ECO:0007669"/>
    <property type="project" value="UniProtKB-SubCell"/>
</dbReference>
<name>A0A7X1KMB3_9SPHN</name>
<feature type="transmembrane region" description="Helical" evidence="7">
    <location>
        <begin position="77"/>
        <end position="98"/>
    </location>
</feature>
<keyword evidence="3" id="KW-1003">Cell membrane</keyword>
<dbReference type="PANTHER" id="PTHR30509">
    <property type="entry name" value="P-HYDROXYBENZOIC ACID EFFLUX PUMP SUBUNIT-RELATED"/>
    <property type="match status" value="1"/>
</dbReference>
<dbReference type="AlphaFoldDB" id="A0A7X1KMB3"/>
<feature type="transmembrane region" description="Helical" evidence="7">
    <location>
        <begin position="42"/>
        <end position="65"/>
    </location>
</feature>
<evidence type="ECO:0000313" key="9">
    <source>
        <dbReference type="Proteomes" id="UP000566813"/>
    </source>
</evidence>
<comment type="caution">
    <text evidence="8">The sequence shown here is derived from an EMBL/GenBank/DDBJ whole genome shotgun (WGS) entry which is preliminary data.</text>
</comment>
<feature type="transmembrane region" description="Helical" evidence="7">
    <location>
        <begin position="129"/>
        <end position="146"/>
    </location>
</feature>
<evidence type="ECO:0000256" key="2">
    <source>
        <dbReference type="ARBA" id="ARBA00022448"/>
    </source>
</evidence>
<dbReference type="InterPro" id="IPR006726">
    <property type="entry name" value="PHBA_efflux_AaeB/fusaric-R"/>
</dbReference>
<evidence type="ECO:0000256" key="6">
    <source>
        <dbReference type="ARBA" id="ARBA00023136"/>
    </source>
</evidence>
<organism evidence="8 9">
    <name type="scientific">Novosphingobium flavum</name>
    <dbReference type="NCBI Taxonomy" id="1778672"/>
    <lineage>
        <taxon>Bacteria</taxon>
        <taxon>Pseudomonadati</taxon>
        <taxon>Pseudomonadota</taxon>
        <taxon>Alphaproteobacteria</taxon>
        <taxon>Sphingomonadales</taxon>
        <taxon>Sphingomonadaceae</taxon>
        <taxon>Novosphingobium</taxon>
    </lineage>
</organism>
<evidence type="ECO:0000256" key="1">
    <source>
        <dbReference type="ARBA" id="ARBA00004651"/>
    </source>
</evidence>
<feature type="transmembrane region" description="Helical" evidence="7">
    <location>
        <begin position="385"/>
        <end position="407"/>
    </location>
</feature>
<keyword evidence="9" id="KW-1185">Reference proteome</keyword>
<evidence type="ECO:0000313" key="8">
    <source>
        <dbReference type="EMBL" id="MBC2666135.1"/>
    </source>
</evidence>
<keyword evidence="2" id="KW-0813">Transport</keyword>
<accession>A0A7X1KMB3</accession>
<sequence>MPSAPALTLPKPGLPGPVRAVLALLPPGGLLHSVKTVAAGLLALWIALWVGLPMPFWAMTTAFIITNPLAGATRSRAVYRLGGTVIGGAVAVLLVPMLVDWPELLSLALALWLGGALAVSLLDRSPRSYVLMLAGYTSTLIAFPAVDRPEAIFDLATARVTEIVLGITCSTLVHSLFWPRSVASALGPRLRGWLADARAWQADIGRGADPAALTRDRRRLAVDAIECAQLALHVPYDTSRWREVTGVLQALLRRMLLLLPVLSGLADRRMALRGASGAWAGLLEESARLREDQAGALLAECEGLLRALEHPAASPPIALDEPRGAIAFHADPGTALLSGLSVTVATLIGCALWIGTGWVDGGTAVAMTGVFCCLFAALDNPVPSILRFGVALMCGIPLSGFYLFAVLPGVDGFVPLALLLSFPLLVIGVLLVHPRWGALGQAMIIGTCSGLAIQESFSADFAHFLNGNLAQVVAIALAAGTTAAMRTIGQDMAVARLVRRMRREVAELAARGPRAGASPFAVLGRATDRLVQVTQRLGSLPLAGDAPEGEAGLKEVRVVMNVAMIQALRATAAPVLDAALEQVLAGIAGHYSELRADPAREAELLRAIDVALALTLDLAPPRATGIAGLNEVPPEQGRPGLVALRRNLFPAAPAFAPGDPA</sequence>
<evidence type="ECO:0000256" key="7">
    <source>
        <dbReference type="SAM" id="Phobius"/>
    </source>
</evidence>
<comment type="subcellular location">
    <subcellularLocation>
        <location evidence="1">Cell membrane</location>
        <topology evidence="1">Multi-pass membrane protein</topology>
    </subcellularLocation>
</comment>
<feature type="transmembrane region" description="Helical" evidence="7">
    <location>
        <begin position="413"/>
        <end position="432"/>
    </location>
</feature>
<dbReference type="Proteomes" id="UP000566813">
    <property type="component" value="Unassembled WGS sequence"/>
</dbReference>
<keyword evidence="5 7" id="KW-1133">Transmembrane helix</keyword>
<gene>
    <name evidence="8" type="ORF">H7F51_11460</name>
</gene>
<feature type="transmembrane region" description="Helical" evidence="7">
    <location>
        <begin position="104"/>
        <end position="122"/>
    </location>
</feature>
<dbReference type="Pfam" id="PF04632">
    <property type="entry name" value="FUSC"/>
    <property type="match status" value="1"/>
</dbReference>
<evidence type="ECO:0000256" key="5">
    <source>
        <dbReference type="ARBA" id="ARBA00022989"/>
    </source>
</evidence>
<feature type="transmembrane region" description="Helical" evidence="7">
    <location>
        <begin position="158"/>
        <end position="179"/>
    </location>
</feature>
<protein>
    <submittedName>
        <fullName evidence="8">FUSC family protein</fullName>
    </submittedName>
</protein>
<feature type="transmembrane region" description="Helical" evidence="7">
    <location>
        <begin position="335"/>
        <end position="355"/>
    </location>
</feature>
<keyword evidence="6 7" id="KW-0472">Membrane</keyword>
<evidence type="ECO:0000256" key="4">
    <source>
        <dbReference type="ARBA" id="ARBA00022692"/>
    </source>
</evidence>
<evidence type="ECO:0000256" key="3">
    <source>
        <dbReference type="ARBA" id="ARBA00022475"/>
    </source>
</evidence>
<feature type="transmembrane region" description="Helical" evidence="7">
    <location>
        <begin position="361"/>
        <end position="378"/>
    </location>
</feature>
<dbReference type="EMBL" id="JACLAW010000008">
    <property type="protein sequence ID" value="MBC2666135.1"/>
    <property type="molecule type" value="Genomic_DNA"/>
</dbReference>
<proteinExistence type="predicted"/>
<dbReference type="PANTHER" id="PTHR30509:SF9">
    <property type="entry name" value="MULTIDRUG RESISTANCE PROTEIN MDTO"/>
    <property type="match status" value="1"/>
</dbReference>
<dbReference type="GO" id="GO:0022857">
    <property type="term" value="F:transmembrane transporter activity"/>
    <property type="evidence" value="ECO:0007669"/>
    <property type="project" value="InterPro"/>
</dbReference>
<keyword evidence="4 7" id="KW-0812">Transmembrane</keyword>
<reference evidence="8 9" key="1">
    <citation type="submission" date="2020-08" db="EMBL/GenBank/DDBJ databases">
        <title>The genome sequence of type strain Novosphingobium flavum NBRC 111647.</title>
        <authorList>
            <person name="Liu Y."/>
        </authorList>
    </citation>
    <scope>NUCLEOTIDE SEQUENCE [LARGE SCALE GENOMIC DNA]</scope>
    <source>
        <strain evidence="8 9">NBRC 111647</strain>
    </source>
</reference>